<evidence type="ECO:0000313" key="1">
    <source>
        <dbReference type="EMBL" id="MED6115395.1"/>
    </source>
</evidence>
<dbReference type="EMBL" id="JASCZI010001717">
    <property type="protein sequence ID" value="MED6115395.1"/>
    <property type="molecule type" value="Genomic_DNA"/>
</dbReference>
<keyword evidence="2" id="KW-1185">Reference proteome</keyword>
<feature type="non-terminal residue" evidence="1">
    <location>
        <position position="91"/>
    </location>
</feature>
<sequence>MEAGLREVSACALYKLFMPMKAGTITASFTGLDRWGHVGCGEDGTGSVAAHGRCTDGAYPYPLYKLGVRPKVFSHVCRSFHYRPDSPLPPS</sequence>
<proteinExistence type="predicted"/>
<reference evidence="1 2" key="1">
    <citation type="journal article" date="2023" name="Plants (Basel)">
        <title>Bridging the Gap: Combining Genomics and Transcriptomics Approaches to Understand Stylosanthes scabra, an Orphan Legume from the Brazilian Caatinga.</title>
        <authorList>
            <person name="Ferreira-Neto J.R.C."/>
            <person name="da Silva M.D."/>
            <person name="Binneck E."/>
            <person name="de Melo N.F."/>
            <person name="da Silva R.H."/>
            <person name="de Melo A.L.T.M."/>
            <person name="Pandolfi V."/>
            <person name="Bustamante F.O."/>
            <person name="Brasileiro-Vidal A.C."/>
            <person name="Benko-Iseppon A.M."/>
        </authorList>
    </citation>
    <scope>NUCLEOTIDE SEQUENCE [LARGE SCALE GENOMIC DNA]</scope>
    <source>
        <tissue evidence="1">Leaves</tissue>
    </source>
</reference>
<gene>
    <name evidence="1" type="ORF">PIB30_090056</name>
</gene>
<name>A0ABU6QVJ8_9FABA</name>
<dbReference type="Proteomes" id="UP001341840">
    <property type="component" value="Unassembled WGS sequence"/>
</dbReference>
<comment type="caution">
    <text evidence="1">The sequence shown here is derived from an EMBL/GenBank/DDBJ whole genome shotgun (WGS) entry which is preliminary data.</text>
</comment>
<protein>
    <submittedName>
        <fullName evidence="1">Uncharacterized protein</fullName>
    </submittedName>
</protein>
<accession>A0ABU6QVJ8</accession>
<organism evidence="1 2">
    <name type="scientific">Stylosanthes scabra</name>
    <dbReference type="NCBI Taxonomy" id="79078"/>
    <lineage>
        <taxon>Eukaryota</taxon>
        <taxon>Viridiplantae</taxon>
        <taxon>Streptophyta</taxon>
        <taxon>Embryophyta</taxon>
        <taxon>Tracheophyta</taxon>
        <taxon>Spermatophyta</taxon>
        <taxon>Magnoliopsida</taxon>
        <taxon>eudicotyledons</taxon>
        <taxon>Gunneridae</taxon>
        <taxon>Pentapetalae</taxon>
        <taxon>rosids</taxon>
        <taxon>fabids</taxon>
        <taxon>Fabales</taxon>
        <taxon>Fabaceae</taxon>
        <taxon>Papilionoideae</taxon>
        <taxon>50 kb inversion clade</taxon>
        <taxon>dalbergioids sensu lato</taxon>
        <taxon>Dalbergieae</taxon>
        <taxon>Pterocarpus clade</taxon>
        <taxon>Stylosanthes</taxon>
    </lineage>
</organism>
<evidence type="ECO:0000313" key="2">
    <source>
        <dbReference type="Proteomes" id="UP001341840"/>
    </source>
</evidence>